<comment type="caution">
    <text evidence="2">The sequence shown here is derived from an EMBL/GenBank/DDBJ whole genome shotgun (WGS) entry which is preliminary data.</text>
</comment>
<dbReference type="EMBL" id="JBHUHZ010000001">
    <property type="protein sequence ID" value="MFD2162295.1"/>
    <property type="molecule type" value="Genomic_DNA"/>
</dbReference>
<name>A0ABW4ZKN7_9SPHI</name>
<keyword evidence="1" id="KW-0732">Signal</keyword>
<dbReference type="SUPFAM" id="SSF81853">
    <property type="entry name" value="Family 10 polysaccharide lyase"/>
    <property type="match status" value="1"/>
</dbReference>
<accession>A0ABW4ZKN7</accession>
<gene>
    <name evidence="2" type="primary">pelA</name>
    <name evidence="2" type="ORF">ACFSJU_07810</name>
</gene>
<dbReference type="NCBIfam" id="TIGR02474">
    <property type="entry name" value="pec_lyase"/>
    <property type="match status" value="1"/>
</dbReference>
<organism evidence="2 3">
    <name type="scientific">Paradesertivirga mongoliensis</name>
    <dbReference type="NCBI Taxonomy" id="2100740"/>
    <lineage>
        <taxon>Bacteria</taxon>
        <taxon>Pseudomonadati</taxon>
        <taxon>Bacteroidota</taxon>
        <taxon>Sphingobacteriia</taxon>
        <taxon>Sphingobacteriales</taxon>
        <taxon>Sphingobacteriaceae</taxon>
        <taxon>Paradesertivirga</taxon>
    </lineage>
</organism>
<dbReference type="RefSeq" id="WP_255903899.1">
    <property type="nucleotide sequence ID" value="NZ_JAFMZO010000003.1"/>
</dbReference>
<evidence type="ECO:0000256" key="1">
    <source>
        <dbReference type="SAM" id="SignalP"/>
    </source>
</evidence>
<evidence type="ECO:0000313" key="3">
    <source>
        <dbReference type="Proteomes" id="UP001597387"/>
    </source>
</evidence>
<protein>
    <submittedName>
        <fullName evidence="2">Pectate lyase</fullName>
        <ecNumber evidence="2">4.2.2.2</ecNumber>
    </submittedName>
</protein>
<feature type="chain" id="PRO_5047069809" evidence="1">
    <location>
        <begin position="33"/>
        <end position="354"/>
    </location>
</feature>
<keyword evidence="3" id="KW-1185">Reference proteome</keyword>
<evidence type="ECO:0000313" key="2">
    <source>
        <dbReference type="EMBL" id="MFD2162295.1"/>
    </source>
</evidence>
<dbReference type="Pfam" id="PF09492">
    <property type="entry name" value="Pec_lyase"/>
    <property type="match status" value="1"/>
</dbReference>
<feature type="signal peptide" evidence="1">
    <location>
        <begin position="1"/>
        <end position="32"/>
    </location>
</feature>
<dbReference type="Gene3D" id="1.50.10.20">
    <property type="match status" value="1"/>
</dbReference>
<keyword evidence="2" id="KW-0456">Lyase</keyword>
<dbReference type="InterPro" id="IPR012669">
    <property type="entry name" value="Pectate_lyase"/>
</dbReference>
<sequence>MIYFKSFSGLCKAKAGALLVFLSLIFISDSKAQTIDSIAERMLIYQRSSGGWPKAINEKKIIYENKISREQLQQIRSTVNENDGTFDNKATSREIRYLISAFKLTGNEKYFQAAQKGIDFIFAAQYENGGWPQYYPDKRLYRAQVTFNDDAMVNILNILQDIAENKGDYSVFEDAYIKKANAAISKALTCIVKSQITVGGKLTAWGSQYDEKTLTPAKARAFEPVSITSSESVGIARFLMRIKNPSDEIKTAIIAAVKWFDEVKIVGFNTKRVEDTNLPKGFDLILVEDPANVFWARFYDLKTQEPIFSDRTEILRKRISEIEYERRVGYSWYGIWPEKLITKEFPNWRRLNNI</sequence>
<dbReference type="EC" id="4.2.2.2" evidence="2"/>
<proteinExistence type="predicted"/>
<reference evidence="3" key="1">
    <citation type="journal article" date="2019" name="Int. J. Syst. Evol. Microbiol.">
        <title>The Global Catalogue of Microorganisms (GCM) 10K type strain sequencing project: providing services to taxonomists for standard genome sequencing and annotation.</title>
        <authorList>
            <consortium name="The Broad Institute Genomics Platform"/>
            <consortium name="The Broad Institute Genome Sequencing Center for Infectious Disease"/>
            <person name="Wu L."/>
            <person name="Ma J."/>
        </authorList>
    </citation>
    <scope>NUCLEOTIDE SEQUENCE [LARGE SCALE GENOMIC DNA]</scope>
    <source>
        <strain evidence="3">KCTC 42217</strain>
    </source>
</reference>
<dbReference type="Proteomes" id="UP001597387">
    <property type="component" value="Unassembled WGS sequence"/>
</dbReference>
<dbReference type="GO" id="GO:0030570">
    <property type="term" value="F:pectate lyase activity"/>
    <property type="evidence" value="ECO:0007669"/>
    <property type="project" value="UniProtKB-EC"/>
</dbReference>